<evidence type="ECO:0000313" key="3">
    <source>
        <dbReference type="EMBL" id="SVE43040.1"/>
    </source>
</evidence>
<evidence type="ECO:0000259" key="1">
    <source>
        <dbReference type="Pfam" id="PF10531"/>
    </source>
</evidence>
<feature type="non-terminal residue" evidence="3">
    <location>
        <position position="1"/>
    </location>
</feature>
<dbReference type="InterPro" id="IPR054765">
    <property type="entry name" value="SLBB_dom"/>
</dbReference>
<dbReference type="Pfam" id="PF10531">
    <property type="entry name" value="SLBB"/>
    <property type="match status" value="1"/>
</dbReference>
<dbReference type="AlphaFoldDB" id="A0A383DFE9"/>
<dbReference type="Pfam" id="PF22461">
    <property type="entry name" value="SLBB_2"/>
    <property type="match status" value="1"/>
</dbReference>
<dbReference type="EMBL" id="UINC01216766">
    <property type="protein sequence ID" value="SVE43040.1"/>
    <property type="molecule type" value="Genomic_DNA"/>
</dbReference>
<dbReference type="InterPro" id="IPR019554">
    <property type="entry name" value="Soluble_ligand-bd"/>
</dbReference>
<dbReference type="Gene3D" id="3.10.560.10">
    <property type="entry name" value="Outer membrane lipoprotein wza domain like"/>
    <property type="match status" value="2"/>
</dbReference>
<evidence type="ECO:0000259" key="2">
    <source>
        <dbReference type="Pfam" id="PF22461"/>
    </source>
</evidence>
<proteinExistence type="predicted"/>
<gene>
    <name evidence="3" type="ORF">METZ01_LOCUS495894</name>
</gene>
<evidence type="ECO:0008006" key="4">
    <source>
        <dbReference type="Google" id="ProtNLM"/>
    </source>
</evidence>
<feature type="domain" description="SLBB" evidence="2">
    <location>
        <begin position="160"/>
        <end position="234"/>
    </location>
</feature>
<dbReference type="PANTHER" id="PTHR33619:SF3">
    <property type="entry name" value="POLYSACCHARIDE EXPORT PROTEIN GFCE-RELATED"/>
    <property type="match status" value="1"/>
</dbReference>
<dbReference type="PANTHER" id="PTHR33619">
    <property type="entry name" value="POLYSACCHARIDE EXPORT PROTEIN GFCE-RELATED"/>
    <property type="match status" value="1"/>
</dbReference>
<dbReference type="GO" id="GO:0015159">
    <property type="term" value="F:polysaccharide transmembrane transporter activity"/>
    <property type="evidence" value="ECO:0007669"/>
    <property type="project" value="InterPro"/>
</dbReference>
<protein>
    <recommendedName>
        <fullName evidence="4">Soluble ligand binding domain-containing protein</fullName>
    </recommendedName>
</protein>
<organism evidence="3">
    <name type="scientific">marine metagenome</name>
    <dbReference type="NCBI Taxonomy" id="408172"/>
    <lineage>
        <taxon>unclassified sequences</taxon>
        <taxon>metagenomes</taxon>
        <taxon>ecological metagenomes</taxon>
    </lineage>
</organism>
<accession>A0A383DFE9</accession>
<reference evidence="3" key="1">
    <citation type="submission" date="2018-05" db="EMBL/GenBank/DDBJ databases">
        <authorList>
            <person name="Lanie J.A."/>
            <person name="Ng W.-L."/>
            <person name="Kazmierczak K.M."/>
            <person name="Andrzejewski T.M."/>
            <person name="Davidsen T.M."/>
            <person name="Wayne K.J."/>
            <person name="Tettelin H."/>
            <person name="Glass J.I."/>
            <person name="Rusch D."/>
            <person name="Podicherti R."/>
            <person name="Tsui H.-C.T."/>
            <person name="Winkler M.E."/>
        </authorList>
    </citation>
    <scope>NUCLEOTIDE SEQUENCE</scope>
</reference>
<feature type="non-terminal residue" evidence="3">
    <location>
        <position position="235"/>
    </location>
</feature>
<feature type="domain" description="Soluble ligand binding" evidence="1">
    <location>
        <begin position="51"/>
        <end position="93"/>
    </location>
</feature>
<name>A0A383DFE9_9ZZZZ</name>
<sequence length="235" mass="27077">HVTRINSDSSKQLIKLNLNQVLELDPDHDILLQGLDRVRVYGKSEMKPEEYVTINGIVRNPNQYKFNQDMTLNDLILVANGVSEDFPKYKIEISRIDPQKVDENNYAETFEFTMTDDYSIINNENIQENGDVSIENTEFKLEPYDYISVRPDPFFKMQRKVTIAGSVYYPGDYTLRNPDESITDILKRAGGLLPKAYPIASYLTRKGQVVRINFQEIINKPTSNKNIVMQDGDNI</sequence>
<dbReference type="InterPro" id="IPR049712">
    <property type="entry name" value="Poly_export"/>
</dbReference>